<reference evidence="3 4" key="1">
    <citation type="submission" date="2019-01" db="EMBL/GenBank/DDBJ databases">
        <title>Agromyces.</title>
        <authorList>
            <person name="Li J."/>
        </authorList>
    </citation>
    <scope>NUCLEOTIDE SEQUENCE [LARGE SCALE GENOMIC DNA]</scope>
    <source>
        <strain evidence="3 4">DSM 15934</strain>
    </source>
</reference>
<organism evidence="3 4">
    <name type="scientific">Agromyces albus</name>
    <dbReference type="NCBI Taxonomy" id="205332"/>
    <lineage>
        <taxon>Bacteria</taxon>
        <taxon>Bacillati</taxon>
        <taxon>Actinomycetota</taxon>
        <taxon>Actinomycetes</taxon>
        <taxon>Micrococcales</taxon>
        <taxon>Microbacteriaceae</taxon>
        <taxon>Agromyces</taxon>
    </lineage>
</organism>
<evidence type="ECO:0000259" key="2">
    <source>
        <dbReference type="Pfam" id="PF13649"/>
    </source>
</evidence>
<sequence>MPERNASKSLESPTVMVVGCEKTRSPVVPENALMTALIGSPGAVSSPSPSIATDRSSDSASSGVVNVAVGASANAPSTVTPSLSSPDETSMHSAVASGVSVGSGSGLPAQPARKRAAVAASATGAARRRTRFIGGDLVSIGRHVSPVCTFLAFDCLNPRFSADQGHNGHMGETTGVPDFAEGFAAAAASFAEIDDALWNPISTAAVLRSHPQFGELVLDACCGDGASAVPTAELVGTGGLVDAVDFAEGLIELARERVGERMPQLRFHVADVATWETTGYDLVQCVLGILFFDDLDAGTRHLIERARPGGRVAITVWAAGAMEPLAEVLTSALPEGAASELGDLRSPAIDIASTPGNLAHWLTGLGLVQVRAEAVRRHLDLTPELAWGLVEGTGLRLALGDLDDEAVAGVRERYLAGLEERDVQTVDVTTLIAVGRRPSPPPAAE</sequence>
<feature type="domain" description="Methyltransferase" evidence="2">
    <location>
        <begin position="217"/>
        <end position="310"/>
    </location>
</feature>
<dbReference type="OrthoDB" id="9795634at2"/>
<keyword evidence="3" id="KW-0808">Transferase</keyword>
<dbReference type="SUPFAM" id="SSF53335">
    <property type="entry name" value="S-adenosyl-L-methionine-dependent methyltransferases"/>
    <property type="match status" value="1"/>
</dbReference>
<comment type="caution">
    <text evidence="3">The sequence shown here is derived from an EMBL/GenBank/DDBJ whole genome shotgun (WGS) entry which is preliminary data.</text>
</comment>
<dbReference type="AlphaFoldDB" id="A0A4Q2KVG1"/>
<feature type="compositionally biased region" description="Polar residues" evidence="1">
    <location>
        <begin position="76"/>
        <end position="92"/>
    </location>
</feature>
<evidence type="ECO:0000256" key="1">
    <source>
        <dbReference type="SAM" id="MobiDB-lite"/>
    </source>
</evidence>
<feature type="compositionally biased region" description="Low complexity" evidence="1">
    <location>
        <begin position="93"/>
        <end position="102"/>
    </location>
</feature>
<name>A0A4Q2KVG1_9MICO</name>
<dbReference type="GO" id="GO:0008168">
    <property type="term" value="F:methyltransferase activity"/>
    <property type="evidence" value="ECO:0007669"/>
    <property type="project" value="UniProtKB-KW"/>
</dbReference>
<dbReference type="InterPro" id="IPR029063">
    <property type="entry name" value="SAM-dependent_MTases_sf"/>
</dbReference>
<gene>
    <name evidence="3" type="ORF">ESP51_16370</name>
</gene>
<keyword evidence="3" id="KW-0489">Methyltransferase</keyword>
<dbReference type="Proteomes" id="UP000293865">
    <property type="component" value="Unassembled WGS sequence"/>
</dbReference>
<evidence type="ECO:0000313" key="3">
    <source>
        <dbReference type="EMBL" id="RXZ67803.1"/>
    </source>
</evidence>
<feature type="region of interest" description="Disordered" evidence="1">
    <location>
        <begin position="39"/>
        <end position="59"/>
    </location>
</feature>
<feature type="region of interest" description="Disordered" evidence="1">
    <location>
        <begin position="75"/>
        <end position="108"/>
    </location>
</feature>
<dbReference type="GO" id="GO:0032259">
    <property type="term" value="P:methylation"/>
    <property type="evidence" value="ECO:0007669"/>
    <property type="project" value="UniProtKB-KW"/>
</dbReference>
<accession>A0A4Q2KVG1</accession>
<dbReference type="InterPro" id="IPR041698">
    <property type="entry name" value="Methyltransf_25"/>
</dbReference>
<keyword evidence="4" id="KW-1185">Reference proteome</keyword>
<dbReference type="CDD" id="cd02440">
    <property type="entry name" value="AdoMet_MTases"/>
    <property type="match status" value="1"/>
</dbReference>
<dbReference type="EMBL" id="SDPN01000039">
    <property type="protein sequence ID" value="RXZ67803.1"/>
    <property type="molecule type" value="Genomic_DNA"/>
</dbReference>
<protein>
    <submittedName>
        <fullName evidence="3">Class I SAM-dependent methyltransferase</fullName>
    </submittedName>
</protein>
<dbReference type="Pfam" id="PF13649">
    <property type="entry name" value="Methyltransf_25"/>
    <property type="match status" value="1"/>
</dbReference>
<proteinExistence type="predicted"/>
<dbReference type="Gene3D" id="3.40.50.150">
    <property type="entry name" value="Vaccinia Virus protein VP39"/>
    <property type="match status" value="1"/>
</dbReference>
<evidence type="ECO:0000313" key="4">
    <source>
        <dbReference type="Proteomes" id="UP000293865"/>
    </source>
</evidence>